<sequence>MHECDVPKNPRFLMELVTRPLWNLLSPNHHLPRLSWYLLLHQELLNQVLKHECFVSIGQR</sequence>
<dbReference type="AlphaFoldDB" id="Q85WX1"/>
<reference evidence="1" key="1">
    <citation type="submission" date="2007-04" db="EMBL/GenBank/DDBJ databases">
        <authorList>
            <person name="Noh E.W."/>
            <person name="Lee J.S."/>
            <person name="Choi Y.I."/>
            <person name="Han M.S."/>
            <person name="Yi Y.S."/>
            <person name="Han S.U."/>
        </authorList>
    </citation>
    <scope>NUCLEOTIDE SEQUENCE</scope>
</reference>
<organism evidence="1">
    <name type="scientific">Pinus koraiensis</name>
    <name type="common">Korean pine</name>
    <dbReference type="NCBI Taxonomy" id="88728"/>
    <lineage>
        <taxon>Eukaryota</taxon>
        <taxon>Viridiplantae</taxon>
        <taxon>Streptophyta</taxon>
        <taxon>Embryophyta</taxon>
        <taxon>Tracheophyta</taxon>
        <taxon>Spermatophyta</taxon>
        <taxon>Pinopsida</taxon>
        <taxon>Pinidae</taxon>
        <taxon>Conifers I</taxon>
        <taxon>Pinales</taxon>
        <taxon>Pinaceae</taxon>
        <taxon>Pinus</taxon>
        <taxon>Pinus subgen. Strobus</taxon>
    </lineage>
</organism>
<accession>Q85WX1</accession>
<protein>
    <submittedName>
        <fullName evidence="1">ORF60f</fullName>
    </submittedName>
</protein>
<evidence type="ECO:0000313" key="1">
    <source>
        <dbReference type="EMBL" id="AAO74098.1"/>
    </source>
</evidence>
<dbReference type="EMBL" id="AY228468">
    <property type="protein sequence ID" value="AAO74098.1"/>
    <property type="molecule type" value="Genomic_DNA"/>
</dbReference>
<geneLocation type="chloroplast" evidence="1"/>
<keyword evidence="1" id="KW-0150">Chloroplast</keyword>
<keyword evidence="1" id="KW-0934">Plastid</keyword>
<name>Q85WX1_PINKO</name>
<proteinExistence type="predicted"/>